<protein>
    <submittedName>
        <fullName evidence="1">Uncharacterized protein</fullName>
    </submittedName>
</protein>
<accession>A0A132Z5X5</accession>
<evidence type="ECO:0000313" key="1">
    <source>
        <dbReference type="EMBL" id="QHT44829.1"/>
    </source>
</evidence>
<keyword evidence="1" id="KW-0614">Plasmid</keyword>
<name>A0A132Z5X5_ENTFC</name>
<dbReference type="RefSeq" id="WP_002350501.1">
    <property type="nucleotide sequence ID" value="NZ_AP026602.1"/>
</dbReference>
<sequence>MKELEGIKKRNQERLELLNENRNRMFSYYESMRCLNKSRSEIIESSKYKQLMEERVSLIQEIETESIFPDHFPKVRFYN</sequence>
<gene>
    <name evidence="1" type="ORF">FCF09_14190</name>
</gene>
<dbReference type="EMBL" id="CP039730">
    <property type="protein sequence ID" value="QHT44829.1"/>
    <property type="molecule type" value="Genomic_DNA"/>
</dbReference>
<organism evidence="1">
    <name type="scientific">Enterococcus faecium</name>
    <name type="common">Streptococcus faecium</name>
    <dbReference type="NCBI Taxonomy" id="1352"/>
    <lineage>
        <taxon>Bacteria</taxon>
        <taxon>Bacillati</taxon>
        <taxon>Bacillota</taxon>
        <taxon>Bacilli</taxon>
        <taxon>Lactobacillales</taxon>
        <taxon>Enterococcaceae</taxon>
        <taxon>Enterococcus</taxon>
    </lineage>
</organism>
<proteinExistence type="predicted"/>
<dbReference type="AlphaFoldDB" id="A0A132Z5X5"/>
<reference evidence="1" key="1">
    <citation type="journal article" date="2020" name="J. Antimicrob. Chemother.">
        <title>Tandem amplification of the vanM gene cluster drives vancomycin resistance in vancomycin-variable enterococci.</title>
        <authorList>
            <person name="Sun L."/>
            <person name="Chen Y."/>
            <person name="Hua X."/>
            <person name="Chen Y."/>
            <person name="Hong J."/>
            <person name="Wu X."/>
            <person name="Jiang Y."/>
            <person name="van Schaik W."/>
            <person name="Qu T."/>
            <person name="Yu Y."/>
        </authorList>
    </citation>
    <scope>NUCLEOTIDE SEQUENCE [LARGE SCALE GENOMIC DNA]</scope>
    <source>
        <strain evidence="1">ZY2</strain>
        <plasmid evidence="1">pZY2</plasmid>
    </source>
</reference>
<geneLocation type="plasmid" evidence="1">
    <name>pZY2</name>
</geneLocation>